<sequence>MLELFLTAIIDPEDEPKARAVLKGLCARSGYETYTRSLHFQGPARPTAMSNLSSADKSSKSWAAAAPFWKALQIATTKRSYNIELRYEIPYDGFGPRPAPVDYNALDGILRFVDFPDPPAPSTNRAITARKKVEIWGQKNLPRVLQDNSHVLKGELVDHTIQYFDDRGIEFCLSRQFYVADPPDHQPANSSDSRSLAPFIPPPEDLQPVDQMKRSFLFVRLHVIDDNKPDEVVRGMDQLQAVQRELEGAFDFKHLDRRAFDTRVPLEVRTAPAPLPQVVPLGDH</sequence>
<comment type="caution">
    <text evidence="3">The sequence shown here is derived from an EMBL/GenBank/DDBJ whole genome shotgun (WGS) entry which is preliminary data.</text>
</comment>
<comment type="subunit">
    <text evidence="1">Component of the Mediator complex.</text>
</comment>
<dbReference type="Proteomes" id="UP000033483">
    <property type="component" value="Unassembled WGS sequence"/>
</dbReference>
<reference evidence="3 4" key="1">
    <citation type="submission" date="2015-03" db="EMBL/GenBank/DDBJ databases">
        <authorList>
            <person name="Radwan O."/>
            <person name="Al-Naeli F.A."/>
            <person name="Rendon G.A."/>
            <person name="Fields C."/>
        </authorList>
    </citation>
    <scope>NUCLEOTIDE SEQUENCE [LARGE SCALE GENOMIC DNA]</scope>
    <source>
        <strain evidence="3">CR-DP1</strain>
    </source>
</reference>
<keyword evidence="1" id="KW-0539">Nucleus</keyword>
<keyword evidence="4" id="KW-1185">Reference proteome</keyword>
<dbReference type="Gene3D" id="2.40.320.10">
    <property type="entry name" value="Hypothetical Protein Pfu-838710-001"/>
    <property type="match status" value="1"/>
</dbReference>
<protein>
    <recommendedName>
        <fullName evidence="1">Mediator of RNA polymerase II transcription subunit 18</fullName>
    </recommendedName>
    <alternativeName>
        <fullName evidence="1">Mediator complex subunit 18</fullName>
    </alternativeName>
</protein>
<evidence type="ECO:0000313" key="4">
    <source>
        <dbReference type="Proteomes" id="UP000033483"/>
    </source>
</evidence>
<comment type="function">
    <text evidence="1">Component of the Mediator complex, a coactivator involved in the regulated transcription of nearly all RNA polymerase II-dependent genes. Mediator functions as a bridge to convey information from gene-specific regulatory proteins to the basal RNA polymerase II transcription machinery. Mediator is recruited to promoters by direct interactions with regulatory proteins and serves as a scaffold for the assembly of a functional preinitiation complex with RNA polymerase II and the general transcription factors.</text>
</comment>
<dbReference type="AlphaFoldDB" id="A0A0F4ZHM7"/>
<dbReference type="InterPro" id="IPR019095">
    <property type="entry name" value="Mediator_Med18"/>
</dbReference>
<dbReference type="Pfam" id="PF09637">
    <property type="entry name" value="Med18"/>
    <property type="match status" value="1"/>
</dbReference>
<proteinExistence type="inferred from homology"/>
<evidence type="ECO:0000256" key="1">
    <source>
        <dbReference type="RuleBase" id="RU364150"/>
    </source>
</evidence>
<keyword evidence="1" id="KW-0805">Transcription regulation</keyword>
<dbReference type="GO" id="GO:0016592">
    <property type="term" value="C:mediator complex"/>
    <property type="evidence" value="ECO:0007669"/>
    <property type="project" value="InterPro"/>
</dbReference>
<name>A0A0F4ZHM7_9PEZI</name>
<dbReference type="GO" id="GO:0006357">
    <property type="term" value="P:regulation of transcription by RNA polymerase II"/>
    <property type="evidence" value="ECO:0007669"/>
    <property type="project" value="InterPro"/>
</dbReference>
<dbReference type="EMBL" id="LAEV01000758">
    <property type="protein sequence ID" value="KKA29690.1"/>
    <property type="molecule type" value="Genomic_DNA"/>
</dbReference>
<organism evidence="3 4">
    <name type="scientific">Thielaviopsis punctulata</name>
    <dbReference type="NCBI Taxonomy" id="72032"/>
    <lineage>
        <taxon>Eukaryota</taxon>
        <taxon>Fungi</taxon>
        <taxon>Dikarya</taxon>
        <taxon>Ascomycota</taxon>
        <taxon>Pezizomycotina</taxon>
        <taxon>Sordariomycetes</taxon>
        <taxon>Hypocreomycetidae</taxon>
        <taxon>Microascales</taxon>
        <taxon>Ceratocystidaceae</taxon>
        <taxon>Thielaviopsis</taxon>
    </lineage>
</organism>
<gene>
    <name evidence="1" type="primary">MED18</name>
    <name evidence="3" type="ORF">TD95_001357</name>
</gene>
<comment type="subcellular location">
    <subcellularLocation>
        <location evidence="1">Nucleus</location>
    </subcellularLocation>
</comment>
<comment type="similarity">
    <text evidence="1">Belongs to the Mediator complex subunit 18 family.</text>
</comment>
<keyword evidence="1" id="KW-0804">Transcription</keyword>
<dbReference type="OrthoDB" id="5348092at2759"/>
<dbReference type="GO" id="GO:0003712">
    <property type="term" value="F:transcription coregulator activity"/>
    <property type="evidence" value="ECO:0007669"/>
    <property type="project" value="InterPro"/>
</dbReference>
<keyword evidence="1" id="KW-0010">Activator</keyword>
<accession>A0A0F4ZHM7</accession>
<evidence type="ECO:0000256" key="2">
    <source>
        <dbReference type="SAM" id="MobiDB-lite"/>
    </source>
</evidence>
<evidence type="ECO:0000313" key="3">
    <source>
        <dbReference type="EMBL" id="KKA29690.1"/>
    </source>
</evidence>
<feature type="region of interest" description="Disordered" evidence="2">
    <location>
        <begin position="183"/>
        <end position="204"/>
    </location>
</feature>